<reference evidence="2 3" key="1">
    <citation type="journal article" date="2018" name="Microb. Genom.">
        <title>Expanding an expanded genome: long-read sequencing of Trypanosoma cruzi.</title>
        <authorList>
            <person name="Berna L."/>
            <person name="Rodriguez M."/>
            <person name="Chiribao M.L."/>
            <person name="Parodi-Talice A."/>
            <person name="Pita S."/>
            <person name="Rijo G."/>
            <person name="Alvarez-Valin F."/>
            <person name="Robello C."/>
        </authorList>
    </citation>
    <scope>NUCLEOTIDE SEQUENCE [LARGE SCALE GENOMIC DNA]</scope>
    <source>
        <strain evidence="2 3">Dm28c</strain>
    </source>
</reference>
<dbReference type="VEuPathDB" id="TriTrypDB:TcBrA4_0133100"/>
<dbReference type="VEuPathDB" id="TriTrypDB:TCDM_06722"/>
<gene>
    <name evidence="2" type="ORF">C4B63_52g162</name>
</gene>
<protein>
    <recommendedName>
        <fullName evidence="4">EF-hand domain-containing protein</fullName>
    </recommendedName>
</protein>
<dbReference type="EMBL" id="PRFA01000052">
    <property type="protein sequence ID" value="PWU90192.1"/>
    <property type="molecule type" value="Genomic_DNA"/>
</dbReference>
<dbReference type="VEuPathDB" id="TriTrypDB:C4B63_52g162"/>
<dbReference type="VEuPathDB" id="TriTrypDB:TcCL_NonESM03775"/>
<sequence>MQTTPNMFPVDSVSFQRTVWSVMHEPPPPPYRRLKPQDQQQQHSCNLRQLNTTDFGTSSCDGALAKKASRGSKKDIVPIFMANSTRLLMEAAETAKELNNFESSLGYQLRTTPVFPNKGRQESPILDADTGDLPQRSLTPKSMDATPSLAQRSPRALLSLSPRILSELLLRNNSIASRLLEIGQEKVLQHMEETGRRVGMRTVTSQELFFLLSCIFDEKTLWKGDVEYLFRFFDWGGKGSMEFKEFLASAGLLFVPAEVQIAVHCRRVLNERVLDDSVISVTDIDLMLASLTDIFALVLPEVSALCDEVRLTVGNVMPTHTVPVAAFRNEINRISTLKRCISAVEWNGSIKWSEVLPTPLESDCGGTHLERQMKLVSMAIAEGREASLSSVSVQSDEYLMDVSHPRFVADKYLIHYK</sequence>
<name>A0A2V2V3T4_TRYCR</name>
<evidence type="ECO:0008006" key="4">
    <source>
        <dbReference type="Google" id="ProtNLM"/>
    </source>
</evidence>
<dbReference type="VEuPathDB" id="TriTrypDB:ECC02_005084"/>
<dbReference type="VEuPathDB" id="TriTrypDB:C3747_35g273"/>
<evidence type="ECO:0000313" key="3">
    <source>
        <dbReference type="Proteomes" id="UP000246121"/>
    </source>
</evidence>
<dbReference type="VEuPathDB" id="TriTrypDB:TcG_04503"/>
<organism evidence="2 3">
    <name type="scientific">Trypanosoma cruzi</name>
    <dbReference type="NCBI Taxonomy" id="5693"/>
    <lineage>
        <taxon>Eukaryota</taxon>
        <taxon>Discoba</taxon>
        <taxon>Euglenozoa</taxon>
        <taxon>Kinetoplastea</taxon>
        <taxon>Metakinetoplastina</taxon>
        <taxon>Trypanosomatida</taxon>
        <taxon>Trypanosomatidae</taxon>
        <taxon>Trypanosoma</taxon>
        <taxon>Schizotrypanum</taxon>
    </lineage>
</organism>
<dbReference type="VEuPathDB" id="TriTrypDB:TcCLB.510407.40"/>
<dbReference type="VEuPathDB" id="TriTrypDB:BCY84_07788"/>
<dbReference type="AlphaFoldDB" id="A0A2V2V3T4"/>
<proteinExistence type="predicted"/>
<dbReference type="VEuPathDB" id="TriTrypDB:TCSYLVIO_010625"/>
<dbReference type="Proteomes" id="UP000246121">
    <property type="component" value="Unassembled WGS sequence"/>
</dbReference>
<accession>A0A2V2V3T4</accession>
<dbReference type="VEuPathDB" id="TriTrypDB:TcCLB.509937.190"/>
<feature type="region of interest" description="Disordered" evidence="1">
    <location>
        <begin position="112"/>
        <end position="147"/>
    </location>
</feature>
<evidence type="ECO:0000256" key="1">
    <source>
        <dbReference type="SAM" id="MobiDB-lite"/>
    </source>
</evidence>
<dbReference type="VEuPathDB" id="TriTrypDB:Tc_MARK_8811"/>
<comment type="caution">
    <text evidence="2">The sequence shown here is derived from an EMBL/GenBank/DDBJ whole genome shotgun (WGS) entry which is preliminary data.</text>
</comment>
<evidence type="ECO:0000313" key="2">
    <source>
        <dbReference type="EMBL" id="PWU90192.1"/>
    </source>
</evidence>